<protein>
    <submittedName>
        <fullName evidence="1">Uncharacterized protein</fullName>
    </submittedName>
</protein>
<dbReference type="AlphaFoldDB" id="A0A9N8E4L5"/>
<name>A0A9N8E4L5_9STRA</name>
<sequence>MDTLPTIVLVRIVSYLSVPEQVRLGTRVFPEAFAERGPVNVVLSPLEPLQGIPDLGWFEWDPQQDCLTLRLVRDNRRRPDHAWVDAQIPLLLPTGINNNTPGVFFRFQMEQLRPNGGYCSLVLRRSKGEEATGHLEIKFDHALLRGYGSAVTEEDFGVPTSIEARQWIHLHVQFLWSKRQVRLSVDGVLVKTVQLNEEGWDGVHAIFLRGYKHYPWEQHSQAWSHIYVERTIQ</sequence>
<keyword evidence="2" id="KW-1185">Reference proteome</keyword>
<organism evidence="1 2">
    <name type="scientific">Seminavis robusta</name>
    <dbReference type="NCBI Taxonomy" id="568900"/>
    <lineage>
        <taxon>Eukaryota</taxon>
        <taxon>Sar</taxon>
        <taxon>Stramenopiles</taxon>
        <taxon>Ochrophyta</taxon>
        <taxon>Bacillariophyta</taxon>
        <taxon>Bacillariophyceae</taxon>
        <taxon>Bacillariophycidae</taxon>
        <taxon>Naviculales</taxon>
        <taxon>Naviculaceae</taxon>
        <taxon>Seminavis</taxon>
    </lineage>
</organism>
<reference evidence="1" key="1">
    <citation type="submission" date="2020-06" db="EMBL/GenBank/DDBJ databases">
        <authorList>
            <consortium name="Plant Systems Biology data submission"/>
        </authorList>
    </citation>
    <scope>NUCLEOTIDE SEQUENCE</scope>
    <source>
        <strain evidence="1">D6</strain>
    </source>
</reference>
<evidence type="ECO:0000313" key="2">
    <source>
        <dbReference type="Proteomes" id="UP001153069"/>
    </source>
</evidence>
<evidence type="ECO:0000313" key="1">
    <source>
        <dbReference type="EMBL" id="CAB9514427.1"/>
    </source>
</evidence>
<gene>
    <name evidence="1" type="ORF">SEMRO_652_G181830.1</name>
</gene>
<comment type="caution">
    <text evidence="1">The sequence shown here is derived from an EMBL/GenBank/DDBJ whole genome shotgun (WGS) entry which is preliminary data.</text>
</comment>
<proteinExistence type="predicted"/>
<accession>A0A9N8E4L5</accession>
<dbReference type="Proteomes" id="UP001153069">
    <property type="component" value="Unassembled WGS sequence"/>
</dbReference>
<dbReference type="EMBL" id="CAICTM010000651">
    <property type="protein sequence ID" value="CAB9514427.1"/>
    <property type="molecule type" value="Genomic_DNA"/>
</dbReference>